<dbReference type="EMBL" id="JBIYXZ010002084">
    <property type="protein sequence ID" value="KAL3046924.1"/>
    <property type="molecule type" value="Genomic_DNA"/>
</dbReference>
<dbReference type="AlphaFoldDB" id="A0ABD2FYS9"/>
<evidence type="ECO:0000313" key="2">
    <source>
        <dbReference type="EMBL" id="KAL3046924.1"/>
    </source>
</evidence>
<accession>A0ABD2FYS9</accession>
<sequence>MVNGSPYVGPKILWGFLLPLLVVLVALLPLLTKKGSVICPHSTHSTAMDRTQLSTPFVPGPVLSPAAHA</sequence>
<name>A0ABD2FYS9_PAGBO</name>
<feature type="transmembrane region" description="Helical" evidence="1">
    <location>
        <begin position="12"/>
        <end position="31"/>
    </location>
</feature>
<reference evidence="2 3" key="2">
    <citation type="journal article" date="2024" name="G3 (Bethesda)">
        <title>The genome of the cryopelagic Antarctic bald notothen, Trematomus borchgrevinki.</title>
        <authorList>
            <person name="Rayamajhi N."/>
            <person name="Rivera-Colon A.G."/>
            <person name="Minhas B.F."/>
            <person name="Cheng C.C."/>
            <person name="Catchen J.M."/>
        </authorList>
    </citation>
    <scope>NUCLEOTIDE SEQUENCE [LARGE SCALE GENOMIC DNA]</scope>
    <source>
        <strain evidence="2">AGRC-2024</strain>
    </source>
</reference>
<keyword evidence="3" id="KW-1185">Reference proteome</keyword>
<evidence type="ECO:0000256" key="1">
    <source>
        <dbReference type="SAM" id="Phobius"/>
    </source>
</evidence>
<keyword evidence="1" id="KW-0812">Transmembrane</keyword>
<comment type="caution">
    <text evidence="2">The sequence shown here is derived from an EMBL/GenBank/DDBJ whole genome shotgun (WGS) entry which is preliminary data.</text>
</comment>
<dbReference type="Proteomes" id="UP001619887">
    <property type="component" value="Unassembled WGS sequence"/>
</dbReference>
<gene>
    <name evidence="2" type="ORF">OYC64_021195</name>
</gene>
<reference evidence="2 3" key="1">
    <citation type="journal article" date="2022" name="G3 (Bethesda)">
        <title>Evaluating Illumina-, Nanopore-, and PacBio-based genome assembly strategies with the bald notothen, Trematomus borchgrevinki.</title>
        <authorList>
            <person name="Rayamajhi N."/>
            <person name="Cheng C.C."/>
            <person name="Catchen J.M."/>
        </authorList>
    </citation>
    <scope>NUCLEOTIDE SEQUENCE [LARGE SCALE GENOMIC DNA]</scope>
    <source>
        <strain evidence="2">AGRC-2024</strain>
    </source>
</reference>
<keyword evidence="1" id="KW-0472">Membrane</keyword>
<organism evidence="2 3">
    <name type="scientific">Pagothenia borchgrevinki</name>
    <name type="common">Bald rockcod</name>
    <name type="synonym">Trematomus borchgrevinki</name>
    <dbReference type="NCBI Taxonomy" id="8213"/>
    <lineage>
        <taxon>Eukaryota</taxon>
        <taxon>Metazoa</taxon>
        <taxon>Chordata</taxon>
        <taxon>Craniata</taxon>
        <taxon>Vertebrata</taxon>
        <taxon>Euteleostomi</taxon>
        <taxon>Actinopterygii</taxon>
        <taxon>Neopterygii</taxon>
        <taxon>Teleostei</taxon>
        <taxon>Neoteleostei</taxon>
        <taxon>Acanthomorphata</taxon>
        <taxon>Eupercaria</taxon>
        <taxon>Perciformes</taxon>
        <taxon>Notothenioidei</taxon>
        <taxon>Nototheniidae</taxon>
        <taxon>Pagothenia</taxon>
    </lineage>
</organism>
<keyword evidence="1" id="KW-1133">Transmembrane helix</keyword>
<protein>
    <submittedName>
        <fullName evidence="2">Uncharacterized protein</fullName>
    </submittedName>
</protein>
<evidence type="ECO:0000313" key="3">
    <source>
        <dbReference type="Proteomes" id="UP001619887"/>
    </source>
</evidence>
<proteinExistence type="predicted"/>